<sequence>MSMAMRRKVQQTDRLEMIVARCSGACSRDIRCALFRFFFHGIMPQCSHVNHRRSLKFEGLQCD</sequence>
<name>J3M3R8_ORYBR</name>
<dbReference type="HOGENOM" id="CLU_2889418_0_0_1"/>
<proteinExistence type="predicted"/>
<organism evidence="1">
    <name type="scientific">Oryza brachyantha</name>
    <name type="common">malo sina</name>
    <dbReference type="NCBI Taxonomy" id="4533"/>
    <lineage>
        <taxon>Eukaryota</taxon>
        <taxon>Viridiplantae</taxon>
        <taxon>Streptophyta</taxon>
        <taxon>Embryophyta</taxon>
        <taxon>Tracheophyta</taxon>
        <taxon>Spermatophyta</taxon>
        <taxon>Magnoliopsida</taxon>
        <taxon>Liliopsida</taxon>
        <taxon>Poales</taxon>
        <taxon>Poaceae</taxon>
        <taxon>BOP clade</taxon>
        <taxon>Oryzoideae</taxon>
        <taxon>Oryzeae</taxon>
        <taxon>Oryzinae</taxon>
        <taxon>Oryza</taxon>
    </lineage>
</organism>
<accession>J3M3R8</accession>
<reference evidence="1" key="2">
    <citation type="submission" date="2013-04" db="UniProtKB">
        <authorList>
            <consortium name="EnsemblPlants"/>
        </authorList>
    </citation>
    <scope>IDENTIFICATION</scope>
</reference>
<keyword evidence="2" id="KW-1185">Reference proteome</keyword>
<dbReference type="Proteomes" id="UP000006038">
    <property type="component" value="Chromosome 5"/>
</dbReference>
<reference evidence="1" key="1">
    <citation type="journal article" date="2013" name="Nat. Commun.">
        <title>Whole-genome sequencing of Oryza brachyantha reveals mechanisms underlying Oryza genome evolution.</title>
        <authorList>
            <person name="Chen J."/>
            <person name="Huang Q."/>
            <person name="Gao D."/>
            <person name="Wang J."/>
            <person name="Lang Y."/>
            <person name="Liu T."/>
            <person name="Li B."/>
            <person name="Bai Z."/>
            <person name="Luis Goicoechea J."/>
            <person name="Liang C."/>
            <person name="Chen C."/>
            <person name="Zhang W."/>
            <person name="Sun S."/>
            <person name="Liao Y."/>
            <person name="Zhang X."/>
            <person name="Yang L."/>
            <person name="Song C."/>
            <person name="Wang M."/>
            <person name="Shi J."/>
            <person name="Liu G."/>
            <person name="Liu J."/>
            <person name="Zhou H."/>
            <person name="Zhou W."/>
            <person name="Yu Q."/>
            <person name="An N."/>
            <person name="Chen Y."/>
            <person name="Cai Q."/>
            <person name="Wang B."/>
            <person name="Liu B."/>
            <person name="Min J."/>
            <person name="Huang Y."/>
            <person name="Wu H."/>
            <person name="Li Z."/>
            <person name="Zhang Y."/>
            <person name="Yin Y."/>
            <person name="Song W."/>
            <person name="Jiang J."/>
            <person name="Jackson S.A."/>
            <person name="Wing R.A."/>
            <person name="Wang J."/>
            <person name="Chen M."/>
        </authorList>
    </citation>
    <scope>NUCLEOTIDE SEQUENCE [LARGE SCALE GENOMIC DNA]</scope>
    <source>
        <strain evidence="1">cv. IRGC 101232</strain>
    </source>
</reference>
<dbReference type="AlphaFoldDB" id="J3M3R8"/>
<evidence type="ECO:0000313" key="1">
    <source>
        <dbReference type="EnsemblPlants" id="OB05G12420.1"/>
    </source>
</evidence>
<protein>
    <submittedName>
        <fullName evidence="1">Uncharacterized protein</fullName>
    </submittedName>
</protein>
<evidence type="ECO:0000313" key="2">
    <source>
        <dbReference type="Proteomes" id="UP000006038"/>
    </source>
</evidence>
<dbReference type="EnsemblPlants" id="OB05G12420.1">
    <property type="protein sequence ID" value="OB05G12420.1"/>
    <property type="gene ID" value="OB05G12420"/>
</dbReference>
<dbReference type="Gramene" id="OB05G12420.1">
    <property type="protein sequence ID" value="OB05G12420.1"/>
    <property type="gene ID" value="OB05G12420"/>
</dbReference>